<evidence type="ECO:0000313" key="2">
    <source>
        <dbReference type="EMBL" id="KAI1703153.1"/>
    </source>
</evidence>
<dbReference type="SMART" id="SM00225">
    <property type="entry name" value="BTB"/>
    <property type="match status" value="1"/>
</dbReference>
<dbReference type="Pfam" id="PF00651">
    <property type="entry name" value="BTB"/>
    <property type="match status" value="1"/>
</dbReference>
<name>A0AAD4MQ32_9BILA</name>
<keyword evidence="3" id="KW-1185">Reference proteome</keyword>
<dbReference type="InterPro" id="IPR000210">
    <property type="entry name" value="BTB/POZ_dom"/>
</dbReference>
<proteinExistence type="predicted"/>
<evidence type="ECO:0000313" key="3">
    <source>
        <dbReference type="Proteomes" id="UP001201812"/>
    </source>
</evidence>
<dbReference type="SUPFAM" id="SSF54695">
    <property type="entry name" value="POZ domain"/>
    <property type="match status" value="1"/>
</dbReference>
<dbReference type="InterPro" id="IPR002083">
    <property type="entry name" value="MATH/TRAF_dom"/>
</dbReference>
<gene>
    <name evidence="2" type="ORF">DdX_15090</name>
</gene>
<feature type="domain" description="BTB" evidence="1">
    <location>
        <begin position="294"/>
        <end position="362"/>
    </location>
</feature>
<dbReference type="Gene3D" id="3.30.710.10">
    <property type="entry name" value="Potassium Channel Kv1.1, Chain A"/>
    <property type="match status" value="1"/>
</dbReference>
<dbReference type="Proteomes" id="UP001201812">
    <property type="component" value="Unassembled WGS sequence"/>
</dbReference>
<dbReference type="PANTHER" id="PTHR22744">
    <property type="entry name" value="HELIX LOOP HELIX PROTEIN 21-RELATED"/>
    <property type="match status" value="1"/>
</dbReference>
<dbReference type="PROSITE" id="PS50097">
    <property type="entry name" value="BTB"/>
    <property type="match status" value="1"/>
</dbReference>
<dbReference type="EMBL" id="JAKKPZ010000087">
    <property type="protein sequence ID" value="KAI1703153.1"/>
    <property type="molecule type" value="Genomic_DNA"/>
</dbReference>
<dbReference type="InterPro" id="IPR011333">
    <property type="entry name" value="SKP1/BTB/POZ_sf"/>
</dbReference>
<comment type="caution">
    <text evidence="2">The sequence shown here is derived from an EMBL/GenBank/DDBJ whole genome shotgun (WGS) entry which is preliminary data.</text>
</comment>
<dbReference type="AlphaFoldDB" id="A0AAD4MQ32"/>
<reference evidence="2" key="1">
    <citation type="submission" date="2022-01" db="EMBL/GenBank/DDBJ databases">
        <title>Genome Sequence Resource for Two Populations of Ditylenchus destructor, the Migratory Endoparasitic Phytonematode.</title>
        <authorList>
            <person name="Zhang H."/>
            <person name="Lin R."/>
            <person name="Xie B."/>
        </authorList>
    </citation>
    <scope>NUCLEOTIDE SEQUENCE</scope>
    <source>
        <strain evidence="2">BazhouSP</strain>
    </source>
</reference>
<dbReference type="PANTHER" id="PTHR22744:SF14">
    <property type="entry name" value="BTB DOMAIN-CONTAINING PROTEIN-RELATED"/>
    <property type="match status" value="1"/>
</dbReference>
<dbReference type="Pfam" id="PF00917">
    <property type="entry name" value="MATH"/>
    <property type="match status" value="1"/>
</dbReference>
<organism evidence="2 3">
    <name type="scientific">Ditylenchus destructor</name>
    <dbReference type="NCBI Taxonomy" id="166010"/>
    <lineage>
        <taxon>Eukaryota</taxon>
        <taxon>Metazoa</taxon>
        <taxon>Ecdysozoa</taxon>
        <taxon>Nematoda</taxon>
        <taxon>Chromadorea</taxon>
        <taxon>Rhabditida</taxon>
        <taxon>Tylenchina</taxon>
        <taxon>Tylenchomorpha</taxon>
        <taxon>Sphaerularioidea</taxon>
        <taxon>Anguinidae</taxon>
        <taxon>Anguininae</taxon>
        <taxon>Ditylenchus</taxon>
    </lineage>
</organism>
<sequence length="478" mass="55551">MSALPYSETVTIPNFQTFLLKENDERGVCAESSSVKCGRHTSHLVICRPSGKEYLSAYLDYAPDVNFPTAIEMVTAEVRLKSYKKDFDQTTMISCGRRRLASIKAIHLHGQIWINHARGRISFVSPKASEVCIFVLNFHLILIKFSRLYLTIPEDIGNKEIFTSIELGDMNWNLTALRDGDNYRVYLGCAPIQTTSAEWTCAVTARMQFKMQDSIGVFDDVLQDVSHIMRDGDDRRQCYDFSWVDVFGSQEGSFYVREDHSVELYAYINAEPVQLVIDKFAIKLFNTFNEKIALNRTVAINDEKIKVNQELLAAYSPYFSTLFFTEKFAEKGKDEVRLQDMKPAEFKEFISLLYPHYKPITEENKEYILKLADRFQVEWLTQRCEQYYLRRFKPALFPPLRILLETLKETIRLADKYRLRKLMNATFEKPLDADALIELLLDRNFWDELSEDTQIRIRKEMGGTVTNSRKRKLSGNSQ</sequence>
<accession>A0AAD4MQ32</accession>
<dbReference type="CDD" id="cd18186">
    <property type="entry name" value="BTB_POZ_ZBTB_KLHL-like"/>
    <property type="match status" value="1"/>
</dbReference>
<evidence type="ECO:0000259" key="1">
    <source>
        <dbReference type="PROSITE" id="PS50097"/>
    </source>
</evidence>
<protein>
    <submittedName>
        <fullName evidence="2">BTB/POZ domain-containing protein</fullName>
    </submittedName>
</protein>